<dbReference type="InterPro" id="IPR041664">
    <property type="entry name" value="AAA_16"/>
</dbReference>
<dbReference type="Pfam" id="PF13191">
    <property type="entry name" value="AAA_16"/>
    <property type="match status" value="1"/>
</dbReference>
<organism evidence="5 6">
    <name type="scientific">Streptomyces heilongjiangensis</name>
    <dbReference type="NCBI Taxonomy" id="945052"/>
    <lineage>
        <taxon>Bacteria</taxon>
        <taxon>Bacillati</taxon>
        <taxon>Actinomycetota</taxon>
        <taxon>Actinomycetes</taxon>
        <taxon>Kitasatosporales</taxon>
        <taxon>Streptomycetaceae</taxon>
        <taxon>Streptomyces</taxon>
    </lineage>
</organism>
<proteinExistence type="predicted"/>
<feature type="compositionally biased region" description="Gly residues" evidence="3">
    <location>
        <begin position="891"/>
        <end position="900"/>
    </location>
</feature>
<feature type="region of interest" description="Disordered" evidence="3">
    <location>
        <begin position="837"/>
        <end position="900"/>
    </location>
</feature>
<dbReference type="InterPro" id="IPR027417">
    <property type="entry name" value="P-loop_NTPase"/>
</dbReference>
<keyword evidence="6" id="KW-1185">Reference proteome</keyword>
<dbReference type="EMBL" id="JBHSNZ010000042">
    <property type="protein sequence ID" value="MFC5812803.1"/>
    <property type="molecule type" value="Genomic_DNA"/>
</dbReference>
<evidence type="ECO:0000256" key="1">
    <source>
        <dbReference type="ARBA" id="ARBA00022741"/>
    </source>
</evidence>
<comment type="caution">
    <text evidence="5">The sequence shown here is derived from an EMBL/GenBank/DDBJ whole genome shotgun (WGS) entry which is preliminary data.</text>
</comment>
<evidence type="ECO:0000259" key="4">
    <source>
        <dbReference type="Pfam" id="PF13191"/>
    </source>
</evidence>
<dbReference type="SUPFAM" id="SSF52540">
    <property type="entry name" value="P-loop containing nucleoside triphosphate hydrolases"/>
    <property type="match status" value="1"/>
</dbReference>
<dbReference type="PANTHER" id="PTHR16305:SF35">
    <property type="entry name" value="TRANSCRIPTIONAL ACTIVATOR DOMAIN"/>
    <property type="match status" value="1"/>
</dbReference>
<reference evidence="6" key="1">
    <citation type="journal article" date="2019" name="Int. J. Syst. Evol. Microbiol.">
        <title>The Global Catalogue of Microorganisms (GCM) 10K type strain sequencing project: providing services to taxonomists for standard genome sequencing and annotation.</title>
        <authorList>
            <consortium name="The Broad Institute Genomics Platform"/>
            <consortium name="The Broad Institute Genome Sequencing Center for Infectious Disease"/>
            <person name="Wu L."/>
            <person name="Ma J."/>
        </authorList>
    </citation>
    <scope>NUCLEOTIDE SEQUENCE [LARGE SCALE GENOMIC DNA]</scope>
    <source>
        <strain evidence="6">JCM 9918</strain>
    </source>
</reference>
<evidence type="ECO:0000313" key="5">
    <source>
        <dbReference type="EMBL" id="MFC5812803.1"/>
    </source>
</evidence>
<feature type="domain" description="Orc1-like AAA ATPase" evidence="4">
    <location>
        <begin position="27"/>
        <end position="208"/>
    </location>
</feature>
<protein>
    <submittedName>
        <fullName evidence="5">AAA family ATPase</fullName>
    </submittedName>
</protein>
<feature type="compositionally biased region" description="Low complexity" evidence="3">
    <location>
        <begin position="854"/>
        <end position="869"/>
    </location>
</feature>
<sequence>MSASAGHRGAAAGAVLRATADRDGLAPLYGRDAEQAALLHMMTRLAAGASGVTVLHGTPGSGRSRLLRRGVALARSVGVQVLTAQGSPSRADVAYGVVEQLLARPARAAGATASTLSALAGLSGASAAPSGLASGSGAALGDGPTGSAAGGGAGEASAGSSGAVLRCRALLAVAHRPTLLAVDDVQWADAGSLDVLAGLLRRLGAAPLGVLLTVTGARGEFPDACAVLLDQAAALQDGRGLLLELGPLGPDATQALCADAGVPAPPPSDTAWWMRAARLSRGNPWLLRHALDELRREPGDLTEERTRTGFARAVDAACEQRAAESAAALARAPLALLRGLAVCRGLVPLERVAALVGLDDDRVGGLLRELRVSGLIDFRDPPRPRLTDRTAVLLAGLDGEARRRLHAEAARWAHRCDADEEALARLLLTTVPLGEPWVPSVLRRAARGLLARGEVTGATDVLERALLEPLAPAERAEVLLEASEAYTMTAPAAADRRLSELLSGAPASRVRTSAADLLLTLGAYGPVAPGQATWYRGARPAAAVAAGQGGVPGPRAAGDAQDVAGATDAWDTAVAAAASADGGAPGPAVGAALLVARAWRQAVRGEDAAAVTEMCREVLRTAPLDGSLFPRLTACCALSLADGHGTARTALDVTLAEARRRRSPSLVTLGLLLRAHLNLRAGDPDTAAHDLCASRDLIPPQLWHPARLTTLRAAELQLLVVRERYEEAARLAAEELPPGAEESSPTIQLLYNRAQLWLCLGRTGQALAEAEECGRRLAARGWANPSWVPWRSLAALARLGCGDRARAEELFAEETRLARRWGSDSAYVWAELRRQSGVPGQSSDRTGEGGPHWSGRTAAGRRSVRAVVAQEAAGLRRGTSARSGTPAPGAAGDGGGRVPP</sequence>
<dbReference type="Proteomes" id="UP001596112">
    <property type="component" value="Unassembled WGS sequence"/>
</dbReference>
<evidence type="ECO:0000313" key="6">
    <source>
        <dbReference type="Proteomes" id="UP001596112"/>
    </source>
</evidence>
<dbReference type="RefSeq" id="WP_272172758.1">
    <property type="nucleotide sequence ID" value="NZ_JAQOSL010000064.1"/>
</dbReference>
<keyword evidence="1" id="KW-0547">Nucleotide-binding</keyword>
<accession>A0ABW1BHY5</accession>
<evidence type="ECO:0000256" key="2">
    <source>
        <dbReference type="ARBA" id="ARBA00022840"/>
    </source>
</evidence>
<keyword evidence="2" id="KW-0067">ATP-binding</keyword>
<gene>
    <name evidence="5" type="ORF">ACFQGO_35755</name>
</gene>
<name>A0ABW1BHY5_9ACTN</name>
<evidence type="ECO:0000256" key="3">
    <source>
        <dbReference type="SAM" id="MobiDB-lite"/>
    </source>
</evidence>
<dbReference type="PANTHER" id="PTHR16305">
    <property type="entry name" value="TESTICULAR SOLUBLE ADENYLYL CYCLASE"/>
    <property type="match status" value="1"/>
</dbReference>